<evidence type="ECO:0000256" key="3">
    <source>
        <dbReference type="ARBA" id="ARBA00022598"/>
    </source>
</evidence>
<dbReference type="GO" id="GO:0005737">
    <property type="term" value="C:cytoplasm"/>
    <property type="evidence" value="ECO:0007669"/>
    <property type="project" value="TreeGrafter"/>
</dbReference>
<dbReference type="SUPFAM" id="SSF56801">
    <property type="entry name" value="Acetyl-CoA synthetase-like"/>
    <property type="match status" value="2"/>
</dbReference>
<dbReference type="InterPro" id="IPR042099">
    <property type="entry name" value="ANL_N_sf"/>
</dbReference>
<evidence type="ECO:0000259" key="4">
    <source>
        <dbReference type="PROSITE" id="PS50075"/>
    </source>
</evidence>
<reference evidence="5" key="2">
    <citation type="submission" date="2023-05" db="EMBL/GenBank/DDBJ databases">
        <authorList>
            <consortium name="Lawrence Berkeley National Laboratory"/>
            <person name="Steindorff A."/>
            <person name="Hensen N."/>
            <person name="Bonometti L."/>
            <person name="Westerberg I."/>
            <person name="Brannstrom I.O."/>
            <person name="Guillou S."/>
            <person name="Cros-Aarteil S."/>
            <person name="Calhoun S."/>
            <person name="Haridas S."/>
            <person name="Kuo A."/>
            <person name="Mondo S."/>
            <person name="Pangilinan J."/>
            <person name="Riley R."/>
            <person name="Labutti K."/>
            <person name="Andreopoulos B."/>
            <person name="Lipzen A."/>
            <person name="Chen C."/>
            <person name="Yanf M."/>
            <person name="Daum C."/>
            <person name="Ng V."/>
            <person name="Clum A."/>
            <person name="Ohm R."/>
            <person name="Martin F."/>
            <person name="Silar P."/>
            <person name="Natvig D."/>
            <person name="Lalanne C."/>
            <person name="Gautier V."/>
            <person name="Ament-Velasquez S.L."/>
            <person name="Kruys A."/>
            <person name="Hutchinson M.I."/>
            <person name="Powell A.J."/>
            <person name="Barry K."/>
            <person name="Miller A.N."/>
            <person name="Grigoriev I.V."/>
            <person name="Debuchy R."/>
            <person name="Gladieux P."/>
            <person name="Thoren M.H."/>
            <person name="Johannesson H."/>
        </authorList>
    </citation>
    <scope>NUCLEOTIDE SEQUENCE</scope>
    <source>
        <strain evidence="5">CBS 315.58</strain>
    </source>
</reference>
<dbReference type="InterPro" id="IPR006162">
    <property type="entry name" value="Ppantetheine_attach_site"/>
</dbReference>
<evidence type="ECO:0000313" key="6">
    <source>
        <dbReference type="Proteomes" id="UP001303160"/>
    </source>
</evidence>
<dbReference type="InterPro" id="IPR045851">
    <property type="entry name" value="AMP-bd_C_sf"/>
</dbReference>
<dbReference type="GO" id="GO:0043041">
    <property type="term" value="P:amino acid activation for nonribosomal peptide biosynthetic process"/>
    <property type="evidence" value="ECO:0007669"/>
    <property type="project" value="TreeGrafter"/>
</dbReference>
<dbReference type="Gene3D" id="1.10.1200.10">
    <property type="entry name" value="ACP-like"/>
    <property type="match status" value="2"/>
</dbReference>
<keyword evidence="2" id="KW-0597">Phosphoprotein</keyword>
<dbReference type="InterPro" id="IPR009081">
    <property type="entry name" value="PP-bd_ACP"/>
</dbReference>
<dbReference type="FunFam" id="3.30.300.30:FF:000015">
    <property type="entry name" value="Nonribosomal peptide synthase SidD"/>
    <property type="match status" value="2"/>
</dbReference>
<dbReference type="SUPFAM" id="SSF47336">
    <property type="entry name" value="ACP-like"/>
    <property type="match status" value="2"/>
</dbReference>
<dbReference type="NCBIfam" id="TIGR01733">
    <property type="entry name" value="AA-adenyl-dom"/>
    <property type="match status" value="2"/>
</dbReference>
<gene>
    <name evidence="5" type="ORF">QBC40DRAFT_286889</name>
</gene>
<keyword evidence="6" id="KW-1185">Reference proteome</keyword>
<evidence type="ECO:0000256" key="1">
    <source>
        <dbReference type="ARBA" id="ARBA00022450"/>
    </source>
</evidence>
<dbReference type="InterPro" id="IPR020845">
    <property type="entry name" value="AMP-binding_CS"/>
</dbReference>
<dbReference type="PROSITE" id="PS50075">
    <property type="entry name" value="CARRIER"/>
    <property type="match status" value="2"/>
</dbReference>
<dbReference type="Pfam" id="PF00550">
    <property type="entry name" value="PP-binding"/>
    <property type="match status" value="2"/>
</dbReference>
<dbReference type="PANTHER" id="PTHR45527">
    <property type="entry name" value="NONRIBOSOMAL PEPTIDE SYNTHETASE"/>
    <property type="match status" value="1"/>
</dbReference>
<evidence type="ECO:0000313" key="5">
    <source>
        <dbReference type="EMBL" id="KAK4196677.1"/>
    </source>
</evidence>
<feature type="domain" description="Carrier" evidence="4">
    <location>
        <begin position="1860"/>
        <end position="1936"/>
    </location>
</feature>
<dbReference type="CDD" id="cd05918">
    <property type="entry name" value="A_NRPS_SidN3_like"/>
    <property type="match status" value="2"/>
</dbReference>
<evidence type="ECO:0000256" key="2">
    <source>
        <dbReference type="ARBA" id="ARBA00022553"/>
    </source>
</evidence>
<dbReference type="InterPro" id="IPR001242">
    <property type="entry name" value="Condensation_dom"/>
</dbReference>
<dbReference type="Pfam" id="PF00501">
    <property type="entry name" value="AMP-binding"/>
    <property type="match status" value="2"/>
</dbReference>
<dbReference type="InterPro" id="IPR023213">
    <property type="entry name" value="CAT-like_dom_sf"/>
</dbReference>
<dbReference type="PANTHER" id="PTHR45527:SF1">
    <property type="entry name" value="FATTY ACID SYNTHASE"/>
    <property type="match status" value="1"/>
</dbReference>
<feature type="domain" description="Carrier" evidence="4">
    <location>
        <begin position="774"/>
        <end position="849"/>
    </location>
</feature>
<dbReference type="GO" id="GO:0016874">
    <property type="term" value="F:ligase activity"/>
    <property type="evidence" value="ECO:0007669"/>
    <property type="project" value="UniProtKB-KW"/>
</dbReference>
<dbReference type="Gene3D" id="3.40.50.12780">
    <property type="entry name" value="N-terminal domain of ligase-like"/>
    <property type="match status" value="2"/>
</dbReference>
<keyword evidence="3" id="KW-0436">Ligase</keyword>
<dbReference type="Gene3D" id="3.30.559.30">
    <property type="entry name" value="Nonribosomal peptide synthetase, condensation domain"/>
    <property type="match status" value="2"/>
</dbReference>
<dbReference type="SUPFAM" id="SSF52777">
    <property type="entry name" value="CoA-dependent acyltransferases"/>
    <property type="match status" value="4"/>
</dbReference>
<dbReference type="CDD" id="cd19545">
    <property type="entry name" value="FUM14_C_NRPS-like"/>
    <property type="match status" value="1"/>
</dbReference>
<dbReference type="Gene3D" id="3.30.300.30">
    <property type="match status" value="2"/>
</dbReference>
<comment type="caution">
    <text evidence="5">The sequence shown here is derived from an EMBL/GenBank/DDBJ whole genome shotgun (WGS) entry which is preliminary data.</text>
</comment>
<dbReference type="InterPro" id="IPR036736">
    <property type="entry name" value="ACP-like_sf"/>
</dbReference>
<name>A0AAN6XF75_9PEZI</name>
<dbReference type="Pfam" id="PF00668">
    <property type="entry name" value="Condensation"/>
    <property type="match status" value="2"/>
</dbReference>
<dbReference type="Gene3D" id="3.30.559.10">
    <property type="entry name" value="Chloramphenicol acetyltransferase-like domain"/>
    <property type="match status" value="2"/>
</dbReference>
<dbReference type="EMBL" id="MU863979">
    <property type="protein sequence ID" value="KAK4196677.1"/>
    <property type="molecule type" value="Genomic_DNA"/>
</dbReference>
<dbReference type="GO" id="GO:0044550">
    <property type="term" value="P:secondary metabolite biosynthetic process"/>
    <property type="evidence" value="ECO:0007669"/>
    <property type="project" value="TreeGrafter"/>
</dbReference>
<dbReference type="Proteomes" id="UP001303160">
    <property type="component" value="Unassembled WGS sequence"/>
</dbReference>
<sequence length="2424" mass="264136">MGSVPHMEPNFLREEIPLDSINGWAPEVAMSGSLGLLLSVYQGMPSSPSPFHVCTNTTSSSADGEQPEPELLWDATIAVDRDITAHDFLKSIVKSYHQNTNANNTSAVAFQPAASLQSFLLRTDSLENWTAAASNSASSSEGPSAIPHQILCTVLADSNSLVLEISGPESYSSSSARFLSQLAHTTQQLLSAALYRTGSSLLRDLNLLCNLDRQDLTRWNGPIPTTISSTVHETIHQRVVETPDATAVDSWDGSLSYAELDTLSSQVCSVLSAAGARQGDCIPLCFEKTVWTVVAMLGVLKSGCSFLLMDVSHPNSRLQTLARECNATILLSSEAQQDRAATLGVAQAIVISPSTIPPSTCTSPTGPPSEQHHHNKIEVGVSANDVAAVIFTSGTTGTPKGIQLEHKSMCSSLSALASFSNIGRHTRYFQFSSYAFDAGFGEILMTLMHGGTICIPSDADRLNRLAESMRGFRANAVLLTPTVVRLLQPDDVPCLQTLISGGERVTSDIISLWGDRLDLIVIYGPAETTVGCVLKHTRPTPGFDDGAVRIGHAVNTRAWVARLDDPSKLAPVGAIGELVAEGPGIGRGYLNNEKGNKELFFERPPWSEEMQTSGVPEMGRCYRTGDLVRFADDGELIFIGRRDRQVKLRGQRIELEDIETKLKQHFKLTDANIVVEVLDTQGVANLVAFLHHSRVRDAAQMPEDMDKEIQALRERISEVLPAYMWPIAWIPLPELPLGPTGKLDRRKLLGLGQDFFSSRIQPGDGDGDGVMEDKGLSPVESVLAAMWRQLLPSALGLTPEANFFQLGGDSLRCMKLVGLARKGGFHLTMEKVFTSPALSGMAAAMQQLPADESAHTSVFSSASAQSYALGQGDTSKFWSLLQEYGLGHEQVEGVFPCTPLQAGLFSLSMAMPTLYSSQFVFELSAAVDMQKFKAAWESALAAFPILRTAIAPSSSSLVQFVLRHHADWTDVSQDLASFLAADKAVSFQPGQPLSRTWHVQDPSSGQSHFVWTLHHAVFDGWSLETVVDHIRQVYHSQPVEPTTGTFQEFVQFCDALNLDECAPFWKEQLENAPQPSFPSFPKAGHLAADSSCLKHTMTAPSAGTTTTTTTVLARAAWALLLSEYEGSDDVTFGNSLHGRNSLPPRLQDVVGPTITTLPIRVRIDHAQTVLGFLDGLQEQFSAMIPYEQFGLSRILGIDQRIQNAASFRTLLIVQVADVLGDKQGIRLDEVERSLHEYPLVLTLMPGTESQKIELVATFDSEVISAAQVQRILYQFEQTFHQLSTAAAGSDAKVGDLDLASNADKATMFGWNARHHKAYEVCVHDIIRERTRHYRALPAIYSRDGEMDYGTLDKLSDNLAGEMVRSAHVKPGDVVGVLFEKSQWAIVSILAVVKCGAAYAPFSPAYPRARLEGIASDAGIKLVLCSPTQEESFPDPMWQTLVVSDETAYSFAASAPMARVATPESLLYILSTSGTTGTPKIFGVQHKAFATGAMARAALFRRGTNSRVLQFAPFAFDPSVEDIFTTLMFGGCICVPSDEDIMGDISAFMKTAQVNFANITPSVAYTLKENELPDFKMLLLSGEAPDQALVDKWANSNTGVQVMNGYGPSECSVKCAINTNLTREAPRNIGHSAGTSIWVLRPGNNDRLTPLGGVGELVIESPHLSSTGYMNRPEANDKFMESPTWLREFRDSHVTRMYKTGDLVRYMEDGSILYIGRGDMQLKLHGQRLEAEETRQRIQEALASNGQHQLQVIVDIARFKGQDSDVLVAYLAQKGESSHRGGEMDMDEALQQHLADMKEHIVREIGTALPKYMIPSVFLALANIPVTSNGKADRRALKSFAARTRLGPQFLSSSGEETITPPTTETEKVLHNLWQELLGLDGDRFGASSNFFELGGSSLAAIKLASAARDLGHNLSAQIIFKNPVLSAMASQMTPLRETNKTTAGPARFTLLSKIDRTVHQLKKTLETYKIDVEEEVEDAYPLTRQQRRYMEGEMVSPGGTTHRHIMQLPSNIDSVRLENALYRVVSANAILRTRIISASSQLVQVVLKNDVNPIRRVDSLSLLADADRKVSWGLGQPLSRFSIVDGGEGKYLVWSSAHVVFDGWCRRLLLQDIDYAYHHDSNPSARPQYNTFIEFVYSSSSSVADEEEGSVVRDLEQNHAKFFRYFSPNEILTKVPGITHTLSLAIDFPAGAALPAGLSYPTTMLTAWAIAASDVESGHDSQPFLFNLLLGGRDANLTGVDKVLGPVSSTAPFATSISPSSTFRENMQAIQTAVDQAASLQHVVRFGTGPAGDKLRELLAAVPVVVVHPAEDYEEAKTEYSLGLVRDKVETVTRLVDAMFMNFCLKYNGEQKIGGVELIMTVDERFFAVERGVRYFGAIERVLKGVLKADGAKLDGVVGELAGAGAGNGDGSETNKVVVSEVVV</sequence>
<dbReference type="InterPro" id="IPR000873">
    <property type="entry name" value="AMP-dep_synth/lig_dom"/>
</dbReference>
<dbReference type="PROSITE" id="PS00455">
    <property type="entry name" value="AMP_BINDING"/>
    <property type="match status" value="1"/>
</dbReference>
<keyword evidence="1" id="KW-0596">Phosphopantetheine</keyword>
<dbReference type="InterPro" id="IPR010071">
    <property type="entry name" value="AA_adenyl_dom"/>
</dbReference>
<accession>A0AAN6XF75</accession>
<organism evidence="5 6">
    <name type="scientific">Triangularia verruculosa</name>
    <dbReference type="NCBI Taxonomy" id="2587418"/>
    <lineage>
        <taxon>Eukaryota</taxon>
        <taxon>Fungi</taxon>
        <taxon>Dikarya</taxon>
        <taxon>Ascomycota</taxon>
        <taxon>Pezizomycotina</taxon>
        <taxon>Sordariomycetes</taxon>
        <taxon>Sordariomycetidae</taxon>
        <taxon>Sordariales</taxon>
        <taxon>Podosporaceae</taxon>
        <taxon>Triangularia</taxon>
    </lineage>
</organism>
<proteinExistence type="predicted"/>
<dbReference type="PROSITE" id="PS00012">
    <property type="entry name" value="PHOSPHOPANTETHEINE"/>
    <property type="match status" value="2"/>
</dbReference>
<dbReference type="GO" id="GO:0031177">
    <property type="term" value="F:phosphopantetheine binding"/>
    <property type="evidence" value="ECO:0007669"/>
    <property type="project" value="TreeGrafter"/>
</dbReference>
<protein>
    <recommendedName>
        <fullName evidence="4">Carrier domain-containing protein</fullName>
    </recommendedName>
</protein>
<reference evidence="5" key="1">
    <citation type="journal article" date="2023" name="Mol. Phylogenet. Evol.">
        <title>Genome-scale phylogeny and comparative genomics of the fungal order Sordariales.</title>
        <authorList>
            <person name="Hensen N."/>
            <person name="Bonometti L."/>
            <person name="Westerberg I."/>
            <person name="Brannstrom I.O."/>
            <person name="Guillou S."/>
            <person name="Cros-Aarteil S."/>
            <person name="Calhoun S."/>
            <person name="Haridas S."/>
            <person name="Kuo A."/>
            <person name="Mondo S."/>
            <person name="Pangilinan J."/>
            <person name="Riley R."/>
            <person name="LaButti K."/>
            <person name="Andreopoulos B."/>
            <person name="Lipzen A."/>
            <person name="Chen C."/>
            <person name="Yan M."/>
            <person name="Daum C."/>
            <person name="Ng V."/>
            <person name="Clum A."/>
            <person name="Steindorff A."/>
            <person name="Ohm R.A."/>
            <person name="Martin F."/>
            <person name="Silar P."/>
            <person name="Natvig D.O."/>
            <person name="Lalanne C."/>
            <person name="Gautier V."/>
            <person name="Ament-Velasquez S.L."/>
            <person name="Kruys A."/>
            <person name="Hutchinson M.I."/>
            <person name="Powell A.J."/>
            <person name="Barry K."/>
            <person name="Miller A.N."/>
            <person name="Grigoriev I.V."/>
            <person name="Debuchy R."/>
            <person name="Gladieux P."/>
            <person name="Hiltunen Thoren M."/>
            <person name="Johannesson H."/>
        </authorList>
    </citation>
    <scope>NUCLEOTIDE SEQUENCE</scope>
    <source>
        <strain evidence="5">CBS 315.58</strain>
    </source>
</reference>